<dbReference type="OrthoDB" id="2499288at2759"/>
<dbReference type="VEuPathDB" id="FungiDB:VP01_1999g2"/>
<reference evidence="2 3" key="1">
    <citation type="submission" date="2015-08" db="EMBL/GenBank/DDBJ databases">
        <title>Next Generation Sequencing and Analysis of the Genome of Puccinia sorghi L Schw, the Causal Agent of Maize Common Rust.</title>
        <authorList>
            <person name="Rochi L."/>
            <person name="Burguener G."/>
            <person name="Darino M."/>
            <person name="Turjanski A."/>
            <person name="Kreff E."/>
            <person name="Dieguez M.J."/>
            <person name="Sacco F."/>
        </authorList>
    </citation>
    <scope>NUCLEOTIDE SEQUENCE [LARGE SCALE GENOMIC DNA]</scope>
    <source>
        <strain evidence="2 3">RO10H11247</strain>
    </source>
</reference>
<dbReference type="STRING" id="27349.A0A0L6VC22"/>
<name>A0A0L6VC22_9BASI</name>
<keyword evidence="1" id="KW-0472">Membrane</keyword>
<evidence type="ECO:0000313" key="3">
    <source>
        <dbReference type="Proteomes" id="UP000037035"/>
    </source>
</evidence>
<evidence type="ECO:0000313" key="2">
    <source>
        <dbReference type="EMBL" id="KNZ58112.1"/>
    </source>
</evidence>
<dbReference type="EMBL" id="LAVV01006835">
    <property type="protein sequence ID" value="KNZ58112.1"/>
    <property type="molecule type" value="Genomic_DNA"/>
</dbReference>
<sequence length="341" mass="38537">MTSLLFSTFNLQHFTMPLHPNLLAAGTALLLLTTISAPIFILNLQLNSNLPSSLPLQACITIGTFDYCIQLNQQQLAYSASKLSYQLNPNNVIRISLPLQINLSSLNPVIANLTYALILHPIGNSLFSQRACPNLCPIRITPSLLRVFPLLLNLLLCLPHLNHCTPCLCSQYVCIQHCVANWITLSIWLCLTPLHFLFCAGHYLLSRNLFRITYWLLQNIHRNTYHSSDSINNNININTRTKPLAISILSHMTSITLNGVGKVLYHHQSPSPYQLAHHTYISSQPSIFIPQLPPCCLTPCQPPNKTCTVPSQNFLAKYNGEWLKCIHKFYNFKTNRIKNKK</sequence>
<feature type="transmembrane region" description="Helical" evidence="1">
    <location>
        <begin position="179"/>
        <end position="205"/>
    </location>
</feature>
<proteinExistence type="predicted"/>
<keyword evidence="3" id="KW-1185">Reference proteome</keyword>
<keyword evidence="1" id="KW-0812">Transmembrane</keyword>
<organism evidence="2 3">
    <name type="scientific">Puccinia sorghi</name>
    <dbReference type="NCBI Taxonomy" id="27349"/>
    <lineage>
        <taxon>Eukaryota</taxon>
        <taxon>Fungi</taxon>
        <taxon>Dikarya</taxon>
        <taxon>Basidiomycota</taxon>
        <taxon>Pucciniomycotina</taxon>
        <taxon>Pucciniomycetes</taxon>
        <taxon>Pucciniales</taxon>
        <taxon>Pucciniaceae</taxon>
        <taxon>Puccinia</taxon>
    </lineage>
</organism>
<accession>A0A0L6VC22</accession>
<protein>
    <submittedName>
        <fullName evidence="2">Uncharacterized protein</fullName>
    </submittedName>
</protein>
<evidence type="ECO:0000256" key="1">
    <source>
        <dbReference type="SAM" id="Phobius"/>
    </source>
</evidence>
<gene>
    <name evidence="2" type="ORF">VP01_1999g2</name>
</gene>
<keyword evidence="1" id="KW-1133">Transmembrane helix</keyword>
<dbReference type="AlphaFoldDB" id="A0A0L6VC22"/>
<dbReference type="Proteomes" id="UP000037035">
    <property type="component" value="Unassembled WGS sequence"/>
</dbReference>
<comment type="caution">
    <text evidence="2">The sequence shown here is derived from an EMBL/GenBank/DDBJ whole genome shotgun (WGS) entry which is preliminary data.</text>
</comment>